<reference evidence="1 2" key="1">
    <citation type="journal article" date="2016" name="ISME J.">
        <title>Global occurrence and heterogeneity of the Roseobacter-clade species Ruegeria mobilis.</title>
        <authorList>
            <person name="Sonnenschein E."/>
            <person name="Gram L."/>
        </authorList>
    </citation>
    <scope>NUCLEOTIDE SEQUENCE [LARGE SCALE GENOMIC DNA]</scope>
    <source>
        <strain evidence="1 2">F1926</strain>
    </source>
</reference>
<dbReference type="Pfam" id="PF01244">
    <property type="entry name" value="Peptidase_M19"/>
    <property type="match status" value="1"/>
</dbReference>
<protein>
    <submittedName>
        <fullName evidence="1">Peptidase M19</fullName>
    </submittedName>
</protein>
<dbReference type="GO" id="GO:0070573">
    <property type="term" value="F:metallodipeptidase activity"/>
    <property type="evidence" value="ECO:0007669"/>
    <property type="project" value="InterPro"/>
</dbReference>
<dbReference type="InterPro" id="IPR008257">
    <property type="entry name" value="Pept_M19"/>
</dbReference>
<dbReference type="Proteomes" id="UP000013243">
    <property type="component" value="Chromosome"/>
</dbReference>
<sequence length="390" mass="42247">MATLARWFRRLLVISALAILAFFVFAPAYLDKQRNPVIEHAPYAVSDAARTLHNSLVIGDLHADPLLWKRDLTKRNTRGQMDIPRLIEGNVTLQVFTAVTKSPAGQNIHENEADARDNITLLAIGQLWPVPTWTSLYERALHQAKKLHRFQERSDGRLRIIRTEADLDALLDLKRAGEDVVGGLLGIEGAHPLEGDLDKLQGLVDAGYRLIALQHFFDNALGGSLHGTGDHGLTDFGRAVVTATVEQGLILDVAHSSPQVVRDVIAMTDVPLVLSHTGIHKACPVKRNLPDDLMRDIAATGGVIGIGYWANAVCDTSPAGVAKAIRSAIEVVGENHVALGSDFDGSVKTAFDTSELAALTQAMLDEGLSETQIRKIAGGNMLRVVRACLD</sequence>
<dbReference type="PANTHER" id="PTHR10443:SF12">
    <property type="entry name" value="DIPEPTIDASE"/>
    <property type="match status" value="1"/>
</dbReference>
<dbReference type="InterPro" id="IPR032466">
    <property type="entry name" value="Metal_Hydrolase"/>
</dbReference>
<dbReference type="GeneID" id="28250279"/>
<evidence type="ECO:0000313" key="2">
    <source>
        <dbReference type="Proteomes" id="UP000013243"/>
    </source>
</evidence>
<organism evidence="1 2">
    <name type="scientific">Tritonibacter mobilis F1926</name>
    <dbReference type="NCBI Taxonomy" id="1265309"/>
    <lineage>
        <taxon>Bacteria</taxon>
        <taxon>Pseudomonadati</taxon>
        <taxon>Pseudomonadota</taxon>
        <taxon>Alphaproteobacteria</taxon>
        <taxon>Rhodobacterales</taxon>
        <taxon>Paracoccaceae</taxon>
        <taxon>Tritonibacter</taxon>
    </lineage>
</organism>
<dbReference type="KEGG" id="rmb:K529_010565"/>
<dbReference type="SUPFAM" id="SSF51556">
    <property type="entry name" value="Metallo-dependent hydrolases"/>
    <property type="match status" value="1"/>
</dbReference>
<gene>
    <name evidence="1" type="ORF">K529_010565</name>
</gene>
<dbReference type="OrthoDB" id="9804920at2"/>
<dbReference type="Gene3D" id="3.20.20.140">
    <property type="entry name" value="Metal-dependent hydrolases"/>
    <property type="match status" value="1"/>
</dbReference>
<dbReference type="PANTHER" id="PTHR10443">
    <property type="entry name" value="MICROSOMAL DIPEPTIDASE"/>
    <property type="match status" value="1"/>
</dbReference>
<dbReference type="AlphaFoldDB" id="A0A1B1A3Y2"/>
<dbReference type="RefSeq" id="WP_005630120.1">
    <property type="nucleotide sequence ID" value="NZ_CP015230.1"/>
</dbReference>
<proteinExistence type="predicted"/>
<accession>A0A1B1A3Y2</accession>
<dbReference type="GO" id="GO:0006508">
    <property type="term" value="P:proteolysis"/>
    <property type="evidence" value="ECO:0007669"/>
    <property type="project" value="InterPro"/>
</dbReference>
<name>A0A1B1A3Y2_9RHOB</name>
<dbReference type="EMBL" id="CP015230">
    <property type="protein sequence ID" value="ANP41207.1"/>
    <property type="molecule type" value="Genomic_DNA"/>
</dbReference>
<evidence type="ECO:0000313" key="1">
    <source>
        <dbReference type="EMBL" id="ANP41207.1"/>
    </source>
</evidence>
<dbReference type="PROSITE" id="PS51365">
    <property type="entry name" value="RENAL_DIPEPTIDASE_2"/>
    <property type="match status" value="1"/>
</dbReference>